<dbReference type="InterPro" id="IPR043502">
    <property type="entry name" value="DNA/RNA_pol_sf"/>
</dbReference>
<feature type="non-terminal residue" evidence="3">
    <location>
        <position position="759"/>
    </location>
</feature>
<keyword evidence="4" id="KW-1185">Reference proteome</keyword>
<dbReference type="InParanoid" id="A0A1C7MWV5"/>
<evidence type="ECO:0000259" key="2">
    <source>
        <dbReference type="Pfam" id="PF00078"/>
    </source>
</evidence>
<feature type="domain" description="Reverse transcriptase" evidence="2">
    <location>
        <begin position="558"/>
        <end position="729"/>
    </location>
</feature>
<accession>A0A1C7MWV5</accession>
<protein>
    <submittedName>
        <fullName evidence="3">Transposon TX1 uncharacterized protein</fullName>
    </submittedName>
</protein>
<dbReference type="Proteomes" id="UP000093000">
    <property type="component" value="Unassembled WGS sequence"/>
</dbReference>
<organism evidence="3 4">
    <name type="scientific">Choanephora cucurbitarum</name>
    <dbReference type="NCBI Taxonomy" id="101091"/>
    <lineage>
        <taxon>Eukaryota</taxon>
        <taxon>Fungi</taxon>
        <taxon>Fungi incertae sedis</taxon>
        <taxon>Mucoromycota</taxon>
        <taxon>Mucoromycotina</taxon>
        <taxon>Mucoromycetes</taxon>
        <taxon>Mucorales</taxon>
        <taxon>Mucorineae</taxon>
        <taxon>Choanephoraceae</taxon>
        <taxon>Choanephoroideae</taxon>
        <taxon>Choanephora</taxon>
    </lineage>
</organism>
<evidence type="ECO:0000313" key="3">
    <source>
        <dbReference type="EMBL" id="OBZ81280.1"/>
    </source>
</evidence>
<dbReference type="Gene3D" id="3.60.10.10">
    <property type="entry name" value="Endonuclease/exonuclease/phosphatase"/>
    <property type="match status" value="1"/>
</dbReference>
<dbReference type="OrthoDB" id="2213994at2759"/>
<reference evidence="3 4" key="1">
    <citation type="submission" date="2016-03" db="EMBL/GenBank/DDBJ databases">
        <title>Choanephora cucurbitarum.</title>
        <authorList>
            <person name="Min B."/>
            <person name="Park H."/>
            <person name="Park J.-H."/>
            <person name="Shin H.-D."/>
            <person name="Choi I.-G."/>
        </authorList>
    </citation>
    <scope>NUCLEOTIDE SEQUENCE [LARGE SCALE GENOMIC DNA]</scope>
    <source>
        <strain evidence="3 4">KUS-F28377</strain>
    </source>
</reference>
<proteinExistence type="predicted"/>
<dbReference type="SUPFAM" id="SSF56672">
    <property type="entry name" value="DNA/RNA polymerases"/>
    <property type="match status" value="1"/>
</dbReference>
<dbReference type="PANTHER" id="PTHR19446">
    <property type="entry name" value="REVERSE TRANSCRIPTASES"/>
    <property type="match status" value="1"/>
</dbReference>
<gene>
    <name evidence="3" type="primary">YTX2_11</name>
    <name evidence="3" type="ORF">A0J61_10671</name>
</gene>
<feature type="non-terminal residue" evidence="3">
    <location>
        <position position="1"/>
    </location>
</feature>
<feature type="region of interest" description="Disordered" evidence="1">
    <location>
        <begin position="31"/>
        <end position="62"/>
    </location>
</feature>
<name>A0A1C7MWV5_9FUNG</name>
<dbReference type="EMBL" id="LUGH01001303">
    <property type="protein sequence ID" value="OBZ81280.1"/>
    <property type="molecule type" value="Genomic_DNA"/>
</dbReference>
<sequence length="759" mass="85559">GKPSKRLTPVELKLIPQSDVSLRLSVSFPSSALSTTVPDRPATVKDSAPSPTPTPTPDFVSTQELGNSLNWDTDDAMSLDDAANLNKCALFNLDSQLPPSSLPMTNSHSRYSPLLSSQYLVKFRNTQTQAQFIRYLRSLNFDLMAFQETHVSSMNQYFITAQFQAHQALWTHECGLVPLSSMLHLSKDLLLNLDRVIFSKIPSHHRPFLPFYVLVIYAPANSAMECRTFFSSLIETLHSSHLTLDFDRLLVMGDFNYSYVRPNIGTATSLEWVSTLDMHCFNALQAFDLRNLPTFRRNDSITSTIDYIFVISSLQNVLTDATLQLINSRCSDHSLLSVQLAISTTPTEPELWRANPKLLGILYYQCRLIDAIPSILDDATIKCDTPQDKWDFFKRALKRVTKNFGDTSSGEESVHCIANFRAGDCSSTTGGNRELGVKKQRQATERISAFRNDTTEEPCADKETMLHSAHQFYQQLYTDDPVDANCLDAYLNDIAPLPSVSDEDHKSLLAPITIDDIIAVSAKVTAKQSSPDSDGFGYAFLYHLYRFPPLQHSVVQVYSNALLRAPSLITPHQTGFMPGRFIATNGLLVNMVMEHARRTQRDNVALLLDQEKTFDRVHPLYLRRTLLRFNFPRSFFDFLMNLFFGNRVRVNVHGYFSKEDPSFPGFAFDQTTSSNSSSSLEPLKILTYADDVCVFLSDNNDFHWLQQHLALYGQLSNAKVNLHKTEAVSLSDPGMTEPQLQHCATLAFLSLARCHSENW</sequence>
<dbReference type="Pfam" id="PF00078">
    <property type="entry name" value="RVT_1"/>
    <property type="match status" value="1"/>
</dbReference>
<dbReference type="InterPro" id="IPR036691">
    <property type="entry name" value="Endo/exonu/phosph_ase_sf"/>
</dbReference>
<comment type="caution">
    <text evidence="3">The sequence shown here is derived from an EMBL/GenBank/DDBJ whole genome shotgun (WGS) entry which is preliminary data.</text>
</comment>
<dbReference type="InterPro" id="IPR000477">
    <property type="entry name" value="RT_dom"/>
</dbReference>
<evidence type="ECO:0000256" key="1">
    <source>
        <dbReference type="SAM" id="MobiDB-lite"/>
    </source>
</evidence>
<dbReference type="SUPFAM" id="SSF56219">
    <property type="entry name" value="DNase I-like"/>
    <property type="match status" value="1"/>
</dbReference>
<dbReference type="AlphaFoldDB" id="A0A1C7MWV5"/>
<evidence type="ECO:0000313" key="4">
    <source>
        <dbReference type="Proteomes" id="UP000093000"/>
    </source>
</evidence>